<accession>A0A0P4RBT2</accession>
<evidence type="ECO:0000256" key="1">
    <source>
        <dbReference type="SAM" id="MobiDB-lite"/>
    </source>
</evidence>
<dbReference type="EMBL" id="BBNO01000007">
    <property type="protein sequence ID" value="GAO11032.1"/>
    <property type="molecule type" value="Genomic_DNA"/>
</dbReference>
<comment type="caution">
    <text evidence="2">The sequence shown here is derived from an EMBL/GenBank/DDBJ whole genome shotgun (WGS) entry which is preliminary data.</text>
</comment>
<name>A0A0P4RBT2_9ACTN</name>
<reference evidence="3" key="1">
    <citation type="submission" date="2014-09" db="EMBL/GenBank/DDBJ databases">
        <title>Whole genome shotgun sequence of Streptomyces sp. NBRC 110027.</title>
        <authorList>
            <person name="Komaki H."/>
            <person name="Ichikawa N."/>
            <person name="Katano-Makiyama Y."/>
            <person name="Hosoyama A."/>
            <person name="Hashimoto M."/>
            <person name="Uohara A."/>
            <person name="Kitahashi Y."/>
            <person name="Ohji S."/>
            <person name="Kimura A."/>
            <person name="Yamazoe A."/>
            <person name="Igarashi Y."/>
            <person name="Fujita N."/>
        </authorList>
    </citation>
    <scope>NUCLEOTIDE SEQUENCE [LARGE SCALE GENOMIC DNA]</scope>
    <source>
        <strain evidence="3">NBRC 110027</strain>
    </source>
</reference>
<protein>
    <submittedName>
        <fullName evidence="2">Putative RNA polymerase ECF-type sigma factor</fullName>
    </submittedName>
</protein>
<dbReference type="Proteomes" id="UP000048965">
    <property type="component" value="Unassembled WGS sequence"/>
</dbReference>
<dbReference type="AlphaFoldDB" id="A0A0P4RBT2"/>
<gene>
    <name evidence="2" type="ORF">TPA0598_07_07560</name>
</gene>
<sequence length="83" mass="9238">MSADIAGRARYENLTHDQVSPGPARRIPPVGPMRRGQGLPHVRHLACRVLLDLKTLTPAERVVFVLREVFDLLFGQRPATTTP</sequence>
<keyword evidence="3" id="KW-1185">Reference proteome</keyword>
<evidence type="ECO:0000313" key="2">
    <source>
        <dbReference type="EMBL" id="GAO11032.1"/>
    </source>
</evidence>
<feature type="region of interest" description="Disordered" evidence="1">
    <location>
        <begin position="1"/>
        <end position="38"/>
    </location>
</feature>
<organism evidence="2 3">
    <name type="scientific">Streptomyces lydicamycinicus</name>
    <dbReference type="NCBI Taxonomy" id="1546107"/>
    <lineage>
        <taxon>Bacteria</taxon>
        <taxon>Bacillati</taxon>
        <taxon>Actinomycetota</taxon>
        <taxon>Actinomycetes</taxon>
        <taxon>Kitasatosporales</taxon>
        <taxon>Streptomycetaceae</taxon>
        <taxon>Streptomyces</taxon>
    </lineage>
</organism>
<proteinExistence type="predicted"/>
<evidence type="ECO:0000313" key="3">
    <source>
        <dbReference type="Proteomes" id="UP000048965"/>
    </source>
</evidence>
<reference evidence="2 3" key="2">
    <citation type="journal article" date="2015" name="Stand. Genomic Sci.">
        <title>Draft genome sequence of marine-derived Streptomyces sp. TP-A0598, a producer of anti-MRSA antibiotic lydicamycins.</title>
        <authorList>
            <person name="Komaki H."/>
            <person name="Ichikawa N."/>
            <person name="Hosoyama A."/>
            <person name="Fujita N."/>
            <person name="Igarashi Y."/>
        </authorList>
    </citation>
    <scope>NUCLEOTIDE SEQUENCE [LARGE SCALE GENOMIC DNA]</scope>
    <source>
        <strain evidence="2 3">NBRC 110027</strain>
    </source>
</reference>